<proteinExistence type="predicted"/>
<dbReference type="EC" id="3.5.2.3" evidence="3"/>
<dbReference type="CDD" id="cd01317">
    <property type="entry name" value="DHOase_IIa"/>
    <property type="match status" value="1"/>
</dbReference>
<accession>A0ABT3L185</accession>
<dbReference type="Proteomes" id="UP001526426">
    <property type="component" value="Unassembled WGS sequence"/>
</dbReference>
<dbReference type="EMBL" id="JAIHOM010000004">
    <property type="protein sequence ID" value="MCW6034884.1"/>
    <property type="molecule type" value="Genomic_DNA"/>
</dbReference>
<protein>
    <submittedName>
        <fullName evidence="3">Dihydroorotase</fullName>
        <ecNumber evidence="3">3.5.2.3</ecNumber>
    </submittedName>
</protein>
<dbReference type="RefSeq" id="WP_265262543.1">
    <property type="nucleotide sequence ID" value="NZ_JAIHOM010000004.1"/>
</dbReference>
<keyword evidence="1" id="KW-0665">Pyrimidine biosynthesis</keyword>
<dbReference type="SUPFAM" id="SSF51556">
    <property type="entry name" value="Metallo-dependent hydrolases"/>
    <property type="match status" value="1"/>
</dbReference>
<evidence type="ECO:0000313" key="3">
    <source>
        <dbReference type="EMBL" id="MCW6034884.1"/>
    </source>
</evidence>
<reference evidence="3 4" key="1">
    <citation type="submission" date="2021-08" db="EMBL/GenBank/DDBJ databases">
        <title>Draft genome sequence of Spirulina subsalsa with high tolerance to salinity and hype-accumulation of phycocyanin.</title>
        <authorList>
            <person name="Pei H."/>
            <person name="Jiang L."/>
        </authorList>
    </citation>
    <scope>NUCLEOTIDE SEQUENCE [LARGE SCALE GENOMIC DNA]</scope>
    <source>
        <strain evidence="3 4">FACHB-351</strain>
    </source>
</reference>
<dbReference type="InterPro" id="IPR011059">
    <property type="entry name" value="Metal-dep_hydrolase_composite"/>
</dbReference>
<evidence type="ECO:0000256" key="1">
    <source>
        <dbReference type="ARBA" id="ARBA00022975"/>
    </source>
</evidence>
<dbReference type="InterPro" id="IPR050138">
    <property type="entry name" value="DHOase/Allantoinase_Hydrolase"/>
</dbReference>
<dbReference type="Gene3D" id="2.30.40.10">
    <property type="entry name" value="Urease, subunit C, domain 1"/>
    <property type="match status" value="1"/>
</dbReference>
<dbReference type="InterPro" id="IPR032466">
    <property type="entry name" value="Metal_Hydrolase"/>
</dbReference>
<dbReference type="GO" id="GO:0004151">
    <property type="term" value="F:dihydroorotase activity"/>
    <property type="evidence" value="ECO:0007669"/>
    <property type="project" value="UniProtKB-EC"/>
</dbReference>
<dbReference type="NCBIfam" id="TIGR00857">
    <property type="entry name" value="pyrC_multi"/>
    <property type="match status" value="1"/>
</dbReference>
<name>A0ABT3L185_9CYAN</name>
<evidence type="ECO:0000259" key="2">
    <source>
        <dbReference type="Pfam" id="PF12890"/>
    </source>
</evidence>
<feature type="domain" description="Dihydroorotase catalytic" evidence="2">
    <location>
        <begin position="52"/>
        <end position="217"/>
    </location>
</feature>
<comment type="caution">
    <text evidence="3">The sequence shown here is derived from an EMBL/GenBank/DDBJ whole genome shotgun (WGS) entry which is preliminary data.</text>
</comment>
<dbReference type="PANTHER" id="PTHR43668:SF2">
    <property type="entry name" value="ALLANTOINASE"/>
    <property type="match status" value="1"/>
</dbReference>
<sequence>MNELFQQVRILDPLSQSDRLADILICDSKIEAIAPQLTQYPSDSQITPPSGYILAPGLVDLYSQSSDPGHEDRETLDQLAQAALAGGFTHITLLPNTTPPLDTAATCQFLQQKAQTLPKKPQFHYWGAITRHLAGEQLAELDDLRQNGVIGWSDGKTLAHWGLLRRALEYAQPWQKPLALGLTHPQLQEQGVMREGPLSIQMGLVGDPAYSESATLAALLEIIAAFSTPVHLMRVSTARSVELIAQAKGKGLSITASTPWHHLLLDTSALMDYDPNLRLDPPLGNSTDRLALQEGVKTGVIDAIAIDHTPYSYEEKTVAFAEAPPGALGLQLALPLLWQHLIRQGDWTPLQLWNALSTAPHRCLQQPPLECTPGTQGGFILFDPQAPWTVDSTTLHSACQNTYWWGKTLQGKVLRVW</sequence>
<dbReference type="SUPFAM" id="SSF51338">
    <property type="entry name" value="Composite domain of metallo-dependent hydrolases"/>
    <property type="match status" value="1"/>
</dbReference>
<dbReference type="Gene3D" id="3.20.20.140">
    <property type="entry name" value="Metal-dependent hydrolases"/>
    <property type="match status" value="1"/>
</dbReference>
<dbReference type="InterPro" id="IPR004722">
    <property type="entry name" value="DHOase"/>
</dbReference>
<organism evidence="3 4">
    <name type="scientific">Spirulina subsalsa FACHB-351</name>
    <dbReference type="NCBI Taxonomy" id="234711"/>
    <lineage>
        <taxon>Bacteria</taxon>
        <taxon>Bacillati</taxon>
        <taxon>Cyanobacteriota</taxon>
        <taxon>Cyanophyceae</taxon>
        <taxon>Spirulinales</taxon>
        <taxon>Spirulinaceae</taxon>
        <taxon>Spirulina</taxon>
    </lineage>
</organism>
<dbReference type="PANTHER" id="PTHR43668">
    <property type="entry name" value="ALLANTOINASE"/>
    <property type="match status" value="1"/>
</dbReference>
<keyword evidence="3" id="KW-0378">Hydrolase</keyword>
<keyword evidence="4" id="KW-1185">Reference proteome</keyword>
<dbReference type="NCBIfam" id="NF005614">
    <property type="entry name" value="PRK07369.1"/>
    <property type="match status" value="1"/>
</dbReference>
<dbReference type="InterPro" id="IPR024403">
    <property type="entry name" value="DHOase_cat"/>
</dbReference>
<evidence type="ECO:0000313" key="4">
    <source>
        <dbReference type="Proteomes" id="UP001526426"/>
    </source>
</evidence>
<dbReference type="Pfam" id="PF12890">
    <property type="entry name" value="DHOase"/>
    <property type="match status" value="1"/>
</dbReference>
<gene>
    <name evidence="3" type="ORF">K4A83_01155</name>
</gene>